<gene>
    <name evidence="2" type="ORF">O3P16_01970</name>
</gene>
<dbReference type="Gene3D" id="1.25.40.10">
    <property type="entry name" value="Tetratricopeptide repeat domain"/>
    <property type="match status" value="1"/>
</dbReference>
<name>A0ABT4UFL9_9BACT</name>
<dbReference type="InterPro" id="IPR011990">
    <property type="entry name" value="TPR-like_helical_dom_sf"/>
</dbReference>
<evidence type="ECO:0000313" key="2">
    <source>
        <dbReference type="EMBL" id="MDA3613560.1"/>
    </source>
</evidence>
<proteinExistence type="predicted"/>
<evidence type="ECO:0000313" key="3">
    <source>
        <dbReference type="Proteomes" id="UP001210231"/>
    </source>
</evidence>
<evidence type="ECO:0000256" key="1">
    <source>
        <dbReference type="SAM" id="Phobius"/>
    </source>
</evidence>
<keyword evidence="1" id="KW-1133">Transmembrane helix</keyword>
<keyword evidence="1" id="KW-0472">Membrane</keyword>
<comment type="caution">
    <text evidence="2">The sequence shown here is derived from an EMBL/GenBank/DDBJ whole genome shotgun (WGS) entry which is preliminary data.</text>
</comment>
<protein>
    <submittedName>
        <fullName evidence="2">Tetratricopeptide repeat protein</fullName>
    </submittedName>
</protein>
<reference evidence="2 3" key="1">
    <citation type="submission" date="2022-12" db="EMBL/GenBank/DDBJ databases">
        <title>Chitinophagaceae gen. sp. nov., a new member of the family Chitinophagaceae, isolated from soil in a chemical factory.</title>
        <authorList>
            <person name="Ke Z."/>
        </authorList>
    </citation>
    <scope>NUCLEOTIDE SEQUENCE [LARGE SCALE GENOMIC DNA]</scope>
    <source>
        <strain evidence="2 3">LY-5</strain>
    </source>
</reference>
<keyword evidence="1" id="KW-0812">Transmembrane</keyword>
<feature type="transmembrane region" description="Helical" evidence="1">
    <location>
        <begin position="86"/>
        <end position="104"/>
    </location>
</feature>
<organism evidence="2 3">
    <name type="scientific">Polluticaenibacter yanchengensis</name>
    <dbReference type="NCBI Taxonomy" id="3014562"/>
    <lineage>
        <taxon>Bacteria</taxon>
        <taxon>Pseudomonadati</taxon>
        <taxon>Bacteroidota</taxon>
        <taxon>Chitinophagia</taxon>
        <taxon>Chitinophagales</taxon>
        <taxon>Chitinophagaceae</taxon>
        <taxon>Polluticaenibacter</taxon>
    </lineage>
</organism>
<accession>A0ABT4UFL9</accession>
<dbReference type="SUPFAM" id="SSF48452">
    <property type="entry name" value="TPR-like"/>
    <property type="match status" value="1"/>
</dbReference>
<dbReference type="Pfam" id="PF13432">
    <property type="entry name" value="TPR_16"/>
    <property type="match status" value="1"/>
</dbReference>
<dbReference type="Proteomes" id="UP001210231">
    <property type="component" value="Unassembled WGS sequence"/>
</dbReference>
<keyword evidence="3" id="KW-1185">Reference proteome</keyword>
<sequence length="242" mass="27441">MSNEYSEEISQEEWNEIEAYLLKKMSDEESTGFEKKLAGNTDLSAKTNIIKATILGIGEAALKEKTEQFHQQIPAQKIPQKTKTNWLAAASVLAVLSISIWLLFFNQSKEDKVFAAYYQPDPGLPTYMTATHNYAFEKAMTEYKSGNYKAAIAGWESLLKQQPNNDTLAYFLGNAYMGDEDYKNAKHYYSSLIRSQKSVFTNDAWWYLGLCHIKLKDFVNAQAALKQSGKEDVPDILNELAK</sequence>
<dbReference type="RefSeq" id="WP_407029890.1">
    <property type="nucleotide sequence ID" value="NZ_JAQGEF010000002.1"/>
</dbReference>
<dbReference type="EMBL" id="JAQGEF010000002">
    <property type="protein sequence ID" value="MDA3613560.1"/>
    <property type="molecule type" value="Genomic_DNA"/>
</dbReference>